<dbReference type="PANTHER" id="PTHR38039">
    <property type="entry name" value="TOXIN YOEB"/>
    <property type="match status" value="1"/>
</dbReference>
<dbReference type="Gene3D" id="3.30.2310.20">
    <property type="entry name" value="RelE-like"/>
    <property type="match status" value="1"/>
</dbReference>
<dbReference type="RefSeq" id="WP_215916031.1">
    <property type="nucleotide sequence ID" value="NZ_JAHKNI010000002.1"/>
</dbReference>
<evidence type="ECO:0000256" key="6">
    <source>
        <dbReference type="ARBA" id="ARBA00030388"/>
    </source>
</evidence>
<name>A0ABS6ASU0_9NOCA</name>
<comment type="caution">
    <text evidence="8">The sequence shown here is derived from an EMBL/GenBank/DDBJ whole genome shotgun (WGS) entry which is preliminary data.</text>
</comment>
<evidence type="ECO:0000256" key="5">
    <source>
        <dbReference type="ARBA" id="ARBA00022801"/>
    </source>
</evidence>
<reference evidence="8 9" key="1">
    <citation type="submission" date="2021-06" db="EMBL/GenBank/DDBJ databases">
        <title>Actinomycetes sequencing.</title>
        <authorList>
            <person name="Shan Q."/>
        </authorList>
    </citation>
    <scope>NUCLEOTIDE SEQUENCE [LARGE SCALE GENOMIC DNA]</scope>
    <source>
        <strain evidence="8 9">NEAU-G5</strain>
    </source>
</reference>
<protein>
    <recommendedName>
        <fullName evidence="7">Endoribonuclease YoeB</fullName>
    </recommendedName>
    <alternativeName>
        <fullName evidence="6">Putative mRNA interferase YoeB</fullName>
    </alternativeName>
</protein>
<keyword evidence="5" id="KW-0378">Hydrolase</keyword>
<evidence type="ECO:0000313" key="9">
    <source>
        <dbReference type="Proteomes" id="UP000733379"/>
    </source>
</evidence>
<evidence type="ECO:0000256" key="1">
    <source>
        <dbReference type="ARBA" id="ARBA00008172"/>
    </source>
</evidence>
<dbReference type="Proteomes" id="UP000733379">
    <property type="component" value="Unassembled WGS sequence"/>
</dbReference>
<accession>A0ABS6ASU0</accession>
<evidence type="ECO:0000256" key="7">
    <source>
        <dbReference type="ARBA" id="ARBA00050056"/>
    </source>
</evidence>
<dbReference type="NCBIfam" id="TIGR02116">
    <property type="entry name" value="toxin_Txe_YoeB"/>
    <property type="match status" value="1"/>
</dbReference>
<sequence length="88" mass="10251">MSDKIGFTEKGLEDYDSWDRDPQIKKRIKQLLRAAAQDPFRGIGKPEPLRGRLAGHWSRRITQEHRLLYFVDENGLVIVIGCRGHYDD</sequence>
<evidence type="ECO:0000256" key="4">
    <source>
        <dbReference type="ARBA" id="ARBA00022759"/>
    </source>
</evidence>
<dbReference type="EMBL" id="JAHKNI010000002">
    <property type="protein sequence ID" value="MBU3061100.1"/>
    <property type="molecule type" value="Genomic_DNA"/>
</dbReference>
<comment type="similarity">
    <text evidence="1">Belongs to the YoeB family.</text>
</comment>
<keyword evidence="4" id="KW-0255">Endonuclease</keyword>
<dbReference type="InterPro" id="IPR035093">
    <property type="entry name" value="RelE/ParE_toxin_dom_sf"/>
</dbReference>
<evidence type="ECO:0000256" key="2">
    <source>
        <dbReference type="ARBA" id="ARBA00022649"/>
    </source>
</evidence>
<evidence type="ECO:0000256" key="3">
    <source>
        <dbReference type="ARBA" id="ARBA00022722"/>
    </source>
</evidence>
<evidence type="ECO:0000313" key="8">
    <source>
        <dbReference type="EMBL" id="MBU3061100.1"/>
    </source>
</evidence>
<dbReference type="InterPro" id="IPR009614">
    <property type="entry name" value="YoeB_toxin"/>
</dbReference>
<gene>
    <name evidence="8" type="ORF">KO481_06140</name>
</gene>
<dbReference type="SUPFAM" id="SSF143011">
    <property type="entry name" value="RelE-like"/>
    <property type="match status" value="1"/>
</dbReference>
<dbReference type="PANTHER" id="PTHR38039:SF1">
    <property type="entry name" value="TOXIN YOEB"/>
    <property type="match status" value="1"/>
</dbReference>
<proteinExistence type="inferred from homology"/>
<keyword evidence="3" id="KW-0540">Nuclease</keyword>
<keyword evidence="9" id="KW-1185">Reference proteome</keyword>
<organism evidence="8 9">
    <name type="scientific">Nocardia albiluteola</name>
    <dbReference type="NCBI Taxonomy" id="2842303"/>
    <lineage>
        <taxon>Bacteria</taxon>
        <taxon>Bacillati</taxon>
        <taxon>Actinomycetota</taxon>
        <taxon>Actinomycetes</taxon>
        <taxon>Mycobacteriales</taxon>
        <taxon>Nocardiaceae</taxon>
        <taxon>Nocardia</taxon>
    </lineage>
</organism>
<keyword evidence="2" id="KW-1277">Toxin-antitoxin system</keyword>
<dbReference type="Pfam" id="PF06769">
    <property type="entry name" value="YoeB_toxin"/>
    <property type="match status" value="1"/>
</dbReference>